<feature type="region of interest" description="Disordered" evidence="1">
    <location>
        <begin position="1"/>
        <end position="39"/>
    </location>
</feature>
<reference evidence="2" key="1">
    <citation type="journal article" date="2022" name="bioRxiv">
        <title>Sequencing and chromosome-scale assembly of the giantPleurodeles waltlgenome.</title>
        <authorList>
            <person name="Brown T."/>
            <person name="Elewa A."/>
            <person name="Iarovenko S."/>
            <person name="Subramanian E."/>
            <person name="Araus A.J."/>
            <person name="Petzold A."/>
            <person name="Susuki M."/>
            <person name="Suzuki K.-i.T."/>
            <person name="Hayashi T."/>
            <person name="Toyoda A."/>
            <person name="Oliveira C."/>
            <person name="Osipova E."/>
            <person name="Leigh N.D."/>
            <person name="Simon A."/>
            <person name="Yun M.H."/>
        </authorList>
    </citation>
    <scope>NUCLEOTIDE SEQUENCE</scope>
    <source>
        <strain evidence="2">20211129_DDA</strain>
        <tissue evidence="2">Liver</tissue>
    </source>
</reference>
<comment type="caution">
    <text evidence="2">The sequence shown here is derived from an EMBL/GenBank/DDBJ whole genome shotgun (WGS) entry which is preliminary data.</text>
</comment>
<accession>A0AAV7S2R4</accession>
<organism evidence="2 3">
    <name type="scientific">Pleurodeles waltl</name>
    <name type="common">Iberian ribbed newt</name>
    <dbReference type="NCBI Taxonomy" id="8319"/>
    <lineage>
        <taxon>Eukaryota</taxon>
        <taxon>Metazoa</taxon>
        <taxon>Chordata</taxon>
        <taxon>Craniata</taxon>
        <taxon>Vertebrata</taxon>
        <taxon>Euteleostomi</taxon>
        <taxon>Amphibia</taxon>
        <taxon>Batrachia</taxon>
        <taxon>Caudata</taxon>
        <taxon>Salamandroidea</taxon>
        <taxon>Salamandridae</taxon>
        <taxon>Pleurodelinae</taxon>
        <taxon>Pleurodeles</taxon>
    </lineage>
</organism>
<proteinExistence type="predicted"/>
<sequence length="170" mass="18835">MRGRGLRIRPAGHSTTSGRGRASQMSAGPADPKEHRRLADRVWHAPVALRVSEWGPLSSTPEGPQGRPLTSWLPLPSSMCLGEQRHLRQLSQAGPPLPDRQDQQCPREQTHCSPSPQSPIATCHTPASWLCDPGHCPRPQRDAARDYGSPRGYTPLRLRIRSRMSGFMQD</sequence>
<feature type="compositionally biased region" description="Polar residues" evidence="1">
    <location>
        <begin position="103"/>
        <end position="119"/>
    </location>
</feature>
<evidence type="ECO:0000313" key="2">
    <source>
        <dbReference type="EMBL" id="KAJ1158327.1"/>
    </source>
</evidence>
<evidence type="ECO:0000313" key="3">
    <source>
        <dbReference type="Proteomes" id="UP001066276"/>
    </source>
</evidence>
<dbReference type="Proteomes" id="UP001066276">
    <property type="component" value="Chromosome 5"/>
</dbReference>
<gene>
    <name evidence="2" type="ORF">NDU88_011018</name>
</gene>
<feature type="region of interest" description="Disordered" evidence="1">
    <location>
        <begin position="87"/>
        <end position="119"/>
    </location>
</feature>
<name>A0AAV7S2R4_PLEWA</name>
<protein>
    <submittedName>
        <fullName evidence="2">Uncharacterized protein</fullName>
    </submittedName>
</protein>
<feature type="compositionally biased region" description="Polar residues" evidence="1">
    <location>
        <begin position="13"/>
        <end position="26"/>
    </location>
</feature>
<keyword evidence="3" id="KW-1185">Reference proteome</keyword>
<dbReference type="EMBL" id="JANPWB010000009">
    <property type="protein sequence ID" value="KAJ1158327.1"/>
    <property type="molecule type" value="Genomic_DNA"/>
</dbReference>
<dbReference type="AlphaFoldDB" id="A0AAV7S2R4"/>
<feature type="region of interest" description="Disordered" evidence="1">
    <location>
        <begin position="134"/>
        <end position="153"/>
    </location>
</feature>
<evidence type="ECO:0000256" key="1">
    <source>
        <dbReference type="SAM" id="MobiDB-lite"/>
    </source>
</evidence>